<organism evidence="2 3">
    <name type="scientific">Terfezia boudieri ATCC MYA-4762</name>
    <dbReference type="NCBI Taxonomy" id="1051890"/>
    <lineage>
        <taxon>Eukaryota</taxon>
        <taxon>Fungi</taxon>
        <taxon>Dikarya</taxon>
        <taxon>Ascomycota</taxon>
        <taxon>Pezizomycotina</taxon>
        <taxon>Pezizomycetes</taxon>
        <taxon>Pezizales</taxon>
        <taxon>Pezizaceae</taxon>
        <taxon>Terfezia</taxon>
    </lineage>
</organism>
<evidence type="ECO:0000313" key="2">
    <source>
        <dbReference type="EMBL" id="RPB18622.1"/>
    </source>
</evidence>
<dbReference type="Proteomes" id="UP000267821">
    <property type="component" value="Unassembled WGS sequence"/>
</dbReference>
<accession>A0A3N4LAX9</accession>
<name>A0A3N4LAX9_9PEZI</name>
<dbReference type="InParanoid" id="A0A3N4LAX9"/>
<keyword evidence="3" id="KW-1185">Reference proteome</keyword>
<proteinExistence type="predicted"/>
<protein>
    <submittedName>
        <fullName evidence="2">Uncharacterized protein</fullName>
    </submittedName>
</protein>
<dbReference type="OrthoDB" id="5355310at2759"/>
<dbReference type="AlphaFoldDB" id="A0A3N4LAX9"/>
<sequence length="271" mass="30380">MSTLTSASVSPIQGSQPLPETTLTPDQIAFIMSKGPEYFDLLSHQSPSQLNFYMSLTPSQFSFHITVHNKVLTSTPDLSSNAESFRDLYTLHFLATGVILQVFPSAQYPDDVPDTPAMAVLKQLIWEKTQNFIDTYGVDGIIQKLTAGGILEYGLMPDCSTPIGEICRYVTKMCIDQMGELSFGHQSQAGGLLWQIIADKVMRIIEEEEKRFDKVWYSKAKDFEEVKRLVGPVLYESILRVKVNLNNLNLGSWKPGLPLLESYDVMTVQLT</sequence>
<gene>
    <name evidence="2" type="ORF">L211DRAFT_871698</name>
</gene>
<evidence type="ECO:0000256" key="1">
    <source>
        <dbReference type="SAM" id="MobiDB-lite"/>
    </source>
</evidence>
<reference evidence="2 3" key="1">
    <citation type="journal article" date="2018" name="Nat. Ecol. Evol.">
        <title>Pezizomycetes genomes reveal the molecular basis of ectomycorrhizal truffle lifestyle.</title>
        <authorList>
            <person name="Murat C."/>
            <person name="Payen T."/>
            <person name="Noel B."/>
            <person name="Kuo A."/>
            <person name="Morin E."/>
            <person name="Chen J."/>
            <person name="Kohler A."/>
            <person name="Krizsan K."/>
            <person name="Balestrini R."/>
            <person name="Da Silva C."/>
            <person name="Montanini B."/>
            <person name="Hainaut M."/>
            <person name="Levati E."/>
            <person name="Barry K.W."/>
            <person name="Belfiori B."/>
            <person name="Cichocki N."/>
            <person name="Clum A."/>
            <person name="Dockter R.B."/>
            <person name="Fauchery L."/>
            <person name="Guy J."/>
            <person name="Iotti M."/>
            <person name="Le Tacon F."/>
            <person name="Lindquist E.A."/>
            <person name="Lipzen A."/>
            <person name="Malagnac F."/>
            <person name="Mello A."/>
            <person name="Molinier V."/>
            <person name="Miyauchi S."/>
            <person name="Poulain J."/>
            <person name="Riccioni C."/>
            <person name="Rubini A."/>
            <person name="Sitrit Y."/>
            <person name="Splivallo R."/>
            <person name="Traeger S."/>
            <person name="Wang M."/>
            <person name="Zifcakova L."/>
            <person name="Wipf D."/>
            <person name="Zambonelli A."/>
            <person name="Paolocci F."/>
            <person name="Nowrousian M."/>
            <person name="Ottonello S."/>
            <person name="Baldrian P."/>
            <person name="Spatafora J.W."/>
            <person name="Henrissat B."/>
            <person name="Nagy L.G."/>
            <person name="Aury J.M."/>
            <person name="Wincker P."/>
            <person name="Grigoriev I.V."/>
            <person name="Bonfante P."/>
            <person name="Martin F.M."/>
        </authorList>
    </citation>
    <scope>NUCLEOTIDE SEQUENCE [LARGE SCALE GENOMIC DNA]</scope>
    <source>
        <strain evidence="2 3">ATCC MYA-4762</strain>
    </source>
</reference>
<feature type="region of interest" description="Disordered" evidence="1">
    <location>
        <begin position="1"/>
        <end position="21"/>
    </location>
</feature>
<dbReference type="EMBL" id="ML121619">
    <property type="protein sequence ID" value="RPB18622.1"/>
    <property type="molecule type" value="Genomic_DNA"/>
</dbReference>
<evidence type="ECO:0000313" key="3">
    <source>
        <dbReference type="Proteomes" id="UP000267821"/>
    </source>
</evidence>